<dbReference type="InterPro" id="IPR005475">
    <property type="entry name" value="Transketolase-like_Pyr-bd"/>
</dbReference>
<feature type="domain" description="Transketolase-like pyrimidine-binding" evidence="1">
    <location>
        <begin position="7"/>
        <end position="172"/>
    </location>
</feature>
<dbReference type="Proteomes" id="UP000535511">
    <property type="component" value="Unassembled WGS sequence"/>
</dbReference>
<dbReference type="PANTHER" id="PTHR43825">
    <property type="entry name" value="PYRUVATE DEHYDROGENASE E1 COMPONENT"/>
    <property type="match status" value="1"/>
</dbReference>
<organism evidence="2 3">
    <name type="scientific">Nocardioides panaciterrulae</name>
    <dbReference type="NCBI Taxonomy" id="661492"/>
    <lineage>
        <taxon>Bacteria</taxon>
        <taxon>Bacillati</taxon>
        <taxon>Actinomycetota</taxon>
        <taxon>Actinomycetes</taxon>
        <taxon>Propionibacteriales</taxon>
        <taxon>Nocardioidaceae</taxon>
        <taxon>Nocardioides</taxon>
    </lineage>
</organism>
<dbReference type="EMBL" id="JACCBG010000001">
    <property type="protein sequence ID" value="NYD40599.1"/>
    <property type="molecule type" value="Genomic_DNA"/>
</dbReference>
<dbReference type="SMART" id="SM00861">
    <property type="entry name" value="Transket_pyr"/>
    <property type="match status" value="1"/>
</dbReference>
<sequence>MSTSNPGSNRVQFTRTAAGLVDADLSVALVYAEISGQFFGPVEARHPDRVVNVGIREQLLVNVGAGMALTGLRPIVHTFGSFLVERAFEQVKLGFGHQGVGGVLVGSGGSFDVAEGGRTHQTPGDVALLDTLPGVSIHAPSTPQEVDAVLRRTVAGAGLHYVRVVEQVNTRSFPEARGRLHVVRRGSGATVIALGPVLDAALAATEGLDVTVLYSSTVRPFDGRGLRAVLGTPEVVLVEPWLAGTSSRVVAEALHDVPHRLLALGVGREELRRYGSPEDHVRAHGLDAAGLRRSLDGFLGAAT</sequence>
<evidence type="ECO:0000313" key="3">
    <source>
        <dbReference type="Proteomes" id="UP000535511"/>
    </source>
</evidence>
<dbReference type="GO" id="GO:0000287">
    <property type="term" value="F:magnesium ion binding"/>
    <property type="evidence" value="ECO:0007669"/>
    <property type="project" value="UniProtKB-ARBA"/>
</dbReference>
<dbReference type="EC" id="2.2.1.1" evidence="2"/>
<dbReference type="SUPFAM" id="SSF52518">
    <property type="entry name" value="Thiamin diphosphate-binding fold (THDP-binding)"/>
    <property type="match status" value="1"/>
</dbReference>
<dbReference type="AlphaFoldDB" id="A0A7Y9JAV1"/>
<name>A0A7Y9JAV1_9ACTN</name>
<dbReference type="PANTHER" id="PTHR43825:SF1">
    <property type="entry name" value="TRANSKETOLASE-LIKE PYRIMIDINE-BINDING DOMAIN-CONTAINING PROTEIN"/>
    <property type="match status" value="1"/>
</dbReference>
<dbReference type="RefSeq" id="WP_179662463.1">
    <property type="nucleotide sequence ID" value="NZ_JACCBG010000001.1"/>
</dbReference>
<evidence type="ECO:0000313" key="2">
    <source>
        <dbReference type="EMBL" id="NYD40599.1"/>
    </source>
</evidence>
<proteinExistence type="predicted"/>
<dbReference type="Pfam" id="PF02779">
    <property type="entry name" value="Transket_pyr"/>
    <property type="match status" value="1"/>
</dbReference>
<dbReference type="InterPro" id="IPR029061">
    <property type="entry name" value="THDP-binding"/>
</dbReference>
<keyword evidence="3" id="KW-1185">Reference proteome</keyword>
<reference evidence="2 3" key="1">
    <citation type="submission" date="2020-07" db="EMBL/GenBank/DDBJ databases">
        <title>Sequencing the genomes of 1000 actinobacteria strains.</title>
        <authorList>
            <person name="Klenk H.-P."/>
        </authorList>
    </citation>
    <scope>NUCLEOTIDE SEQUENCE [LARGE SCALE GENOMIC DNA]</scope>
    <source>
        <strain evidence="2 3">DSM 21350</strain>
    </source>
</reference>
<dbReference type="InterPro" id="IPR009014">
    <property type="entry name" value="Transketo_C/PFOR_II"/>
</dbReference>
<dbReference type="CDD" id="cd07033">
    <property type="entry name" value="TPP_PYR_DXS_TK_like"/>
    <property type="match status" value="1"/>
</dbReference>
<gene>
    <name evidence="2" type="ORF">BJZ21_000682</name>
</gene>
<protein>
    <submittedName>
        <fullName evidence="2">Transketolase</fullName>
        <ecNumber evidence="2">2.2.1.1</ecNumber>
    </submittedName>
</protein>
<keyword evidence="2" id="KW-0808">Transferase</keyword>
<dbReference type="SUPFAM" id="SSF52922">
    <property type="entry name" value="TK C-terminal domain-like"/>
    <property type="match status" value="1"/>
</dbReference>
<comment type="caution">
    <text evidence="2">The sequence shown here is derived from an EMBL/GenBank/DDBJ whole genome shotgun (WGS) entry which is preliminary data.</text>
</comment>
<dbReference type="InterPro" id="IPR051157">
    <property type="entry name" value="PDH/Transketolase"/>
</dbReference>
<dbReference type="Gene3D" id="3.40.50.970">
    <property type="match status" value="1"/>
</dbReference>
<dbReference type="GO" id="GO:0004802">
    <property type="term" value="F:transketolase activity"/>
    <property type="evidence" value="ECO:0007669"/>
    <property type="project" value="UniProtKB-EC"/>
</dbReference>
<evidence type="ECO:0000259" key="1">
    <source>
        <dbReference type="SMART" id="SM00861"/>
    </source>
</evidence>
<dbReference type="Gene3D" id="3.40.50.920">
    <property type="match status" value="1"/>
</dbReference>
<accession>A0A7Y9JAV1</accession>